<dbReference type="GO" id="GO:0008374">
    <property type="term" value="F:O-acyltransferase activity"/>
    <property type="evidence" value="ECO:0007669"/>
    <property type="project" value="TreeGrafter"/>
</dbReference>
<sequence length="287" mass="31647">MLCALLRFAPFSPARTLHHARHSRRSTYARHTVRDQIHRISPRKRRQDDVAPRGCAEEDDAIQARRGWPSEYDAQRKHRMSWMHWLHDKPKHARWAKDWQEAQQAELSRLETVHFGEKCFVAESAHVFAEPGRDVVVGAGAHIGADVYLHGPVTLEAGVSVNARCHIDGGNRGIVIGASTRLGPGCYLFAFNHGIDPTMDIKDQPVSSEGITIGQDCWLGASVCVTDGVVIGDHAVIGIGAVVTGNVPEWAIMGGNPARQIGDRRTWASRARGNRANEEEPEGDTIP</sequence>
<comment type="similarity">
    <text evidence="1">Belongs to the transferase hexapeptide repeat family.</text>
</comment>
<dbReference type="Gene3D" id="2.160.10.10">
    <property type="entry name" value="Hexapeptide repeat proteins"/>
    <property type="match status" value="1"/>
</dbReference>
<gene>
    <name evidence="4" type="ORF">MANT1106_LOCUS4683</name>
</gene>
<dbReference type="InterPro" id="IPR051159">
    <property type="entry name" value="Hexapeptide_acetyltransf"/>
</dbReference>
<dbReference type="AlphaFoldDB" id="A0A7S0SCH1"/>
<dbReference type="InterPro" id="IPR018357">
    <property type="entry name" value="Hexapep_transf_CS"/>
</dbReference>
<evidence type="ECO:0000256" key="1">
    <source>
        <dbReference type="ARBA" id="ARBA00007274"/>
    </source>
</evidence>
<feature type="region of interest" description="Disordered" evidence="3">
    <location>
        <begin position="263"/>
        <end position="287"/>
    </location>
</feature>
<dbReference type="EMBL" id="HBFC01008212">
    <property type="protein sequence ID" value="CAD8702001.1"/>
    <property type="molecule type" value="Transcribed_RNA"/>
</dbReference>
<dbReference type="PANTHER" id="PTHR23416:SF23">
    <property type="entry name" value="ACETYLTRANSFERASE C18B11.09C-RELATED"/>
    <property type="match status" value="1"/>
</dbReference>
<name>A0A7S0SCH1_9CHLO</name>
<dbReference type="InterPro" id="IPR011004">
    <property type="entry name" value="Trimer_LpxA-like_sf"/>
</dbReference>
<dbReference type="SUPFAM" id="SSF51161">
    <property type="entry name" value="Trimeric LpxA-like enzymes"/>
    <property type="match status" value="1"/>
</dbReference>
<protein>
    <recommendedName>
        <fullName evidence="5">Acyltransferase</fullName>
    </recommendedName>
</protein>
<dbReference type="CDD" id="cd04647">
    <property type="entry name" value="LbH_MAT_like"/>
    <property type="match status" value="1"/>
</dbReference>
<dbReference type="GO" id="GO:0005829">
    <property type="term" value="C:cytosol"/>
    <property type="evidence" value="ECO:0007669"/>
    <property type="project" value="TreeGrafter"/>
</dbReference>
<proteinExistence type="inferred from homology"/>
<keyword evidence="2" id="KW-0808">Transferase</keyword>
<evidence type="ECO:0000313" key="4">
    <source>
        <dbReference type="EMBL" id="CAD8702001.1"/>
    </source>
</evidence>
<organism evidence="4">
    <name type="scientific">Mantoniella antarctica</name>
    <dbReference type="NCBI Taxonomy" id="81844"/>
    <lineage>
        <taxon>Eukaryota</taxon>
        <taxon>Viridiplantae</taxon>
        <taxon>Chlorophyta</taxon>
        <taxon>Mamiellophyceae</taxon>
        <taxon>Mamiellales</taxon>
        <taxon>Mamiellaceae</taxon>
        <taxon>Mantoniella</taxon>
    </lineage>
</organism>
<evidence type="ECO:0000256" key="3">
    <source>
        <dbReference type="SAM" id="MobiDB-lite"/>
    </source>
</evidence>
<accession>A0A7S0SCH1</accession>
<reference evidence="4" key="1">
    <citation type="submission" date="2021-01" db="EMBL/GenBank/DDBJ databases">
        <authorList>
            <person name="Corre E."/>
            <person name="Pelletier E."/>
            <person name="Niang G."/>
            <person name="Scheremetjew M."/>
            <person name="Finn R."/>
            <person name="Kale V."/>
            <person name="Holt S."/>
            <person name="Cochrane G."/>
            <person name="Meng A."/>
            <person name="Brown T."/>
            <person name="Cohen L."/>
        </authorList>
    </citation>
    <scope>NUCLEOTIDE SEQUENCE</scope>
    <source>
        <strain evidence="4">SL-175</strain>
    </source>
</reference>
<evidence type="ECO:0000256" key="2">
    <source>
        <dbReference type="ARBA" id="ARBA00022679"/>
    </source>
</evidence>
<dbReference type="PANTHER" id="PTHR23416">
    <property type="entry name" value="SIALIC ACID SYNTHASE-RELATED"/>
    <property type="match status" value="1"/>
</dbReference>
<evidence type="ECO:0008006" key="5">
    <source>
        <dbReference type="Google" id="ProtNLM"/>
    </source>
</evidence>
<dbReference type="PROSITE" id="PS00101">
    <property type="entry name" value="HEXAPEP_TRANSFERASES"/>
    <property type="match status" value="1"/>
</dbReference>